<dbReference type="PANTHER" id="PTHR35800:SF1">
    <property type="entry name" value="RNA-BINDING PROTEIN KHPB"/>
    <property type="match status" value="1"/>
</dbReference>
<evidence type="ECO:0000313" key="9">
    <source>
        <dbReference type="EMBL" id="TPR44189.1"/>
    </source>
</evidence>
<evidence type="ECO:0000256" key="1">
    <source>
        <dbReference type="ARBA" id="ARBA00022490"/>
    </source>
</evidence>
<feature type="compositionally biased region" description="Basic and acidic residues" evidence="7">
    <location>
        <begin position="74"/>
        <end position="90"/>
    </location>
</feature>
<evidence type="ECO:0000256" key="6">
    <source>
        <dbReference type="HAMAP-Rule" id="MF_00867"/>
    </source>
</evidence>
<dbReference type="Pfam" id="PF13083">
    <property type="entry name" value="KH_KhpA-B"/>
    <property type="match status" value="1"/>
</dbReference>
<keyword evidence="1 6" id="KW-0963">Cytoplasm</keyword>
<dbReference type="GO" id="GO:0071555">
    <property type="term" value="P:cell wall organization"/>
    <property type="evidence" value="ECO:0007669"/>
    <property type="project" value="UniProtKB-KW"/>
</dbReference>
<dbReference type="InterPro" id="IPR001374">
    <property type="entry name" value="R3H_dom"/>
</dbReference>
<dbReference type="GO" id="GO:0005737">
    <property type="term" value="C:cytoplasm"/>
    <property type="evidence" value="ECO:0007669"/>
    <property type="project" value="UniProtKB-SubCell"/>
</dbReference>
<evidence type="ECO:0000256" key="2">
    <source>
        <dbReference type="ARBA" id="ARBA00022884"/>
    </source>
</evidence>
<evidence type="ECO:0000259" key="8">
    <source>
        <dbReference type="PROSITE" id="PS51061"/>
    </source>
</evidence>
<dbReference type="InterPro" id="IPR039247">
    <property type="entry name" value="KhpB"/>
</dbReference>
<comment type="domain">
    <text evidence="6">Has an N-terminal Jag-N domain and 2 RNA-binding domains (KH and R3H).</text>
</comment>
<keyword evidence="2 6" id="KW-0694">RNA-binding</keyword>
<dbReference type="CDD" id="cd02414">
    <property type="entry name" value="KH-II_Jag"/>
    <property type="match status" value="1"/>
</dbReference>
<dbReference type="HAMAP" id="MF_00867">
    <property type="entry name" value="KhpB"/>
    <property type="match status" value="1"/>
</dbReference>
<protein>
    <recommendedName>
        <fullName evidence="6">RNA-binding protein KhpB</fullName>
    </recommendedName>
    <alternativeName>
        <fullName evidence="6">RNA-binding protein EloR</fullName>
    </alternativeName>
</protein>
<dbReference type="Gene3D" id="3.30.1370.50">
    <property type="entry name" value="R3H-like domain"/>
    <property type="match status" value="1"/>
</dbReference>
<comment type="subunit">
    <text evidence="6">Forms a complex with KhpA.</text>
</comment>
<proteinExistence type="inferred from homology"/>
<gene>
    <name evidence="6" type="primary">khpB</name>
    <name evidence="6" type="synonym">eloR</name>
    <name evidence="9" type="ORF">DY130_03895</name>
</gene>
<keyword evidence="4 6" id="KW-0143">Chaperone</keyword>
<dbReference type="NCBIfam" id="NF041568">
    <property type="entry name" value="Jag_EloR"/>
    <property type="match status" value="1"/>
</dbReference>
<keyword evidence="3 6" id="KW-0133">Cell shape</keyword>
<dbReference type="InterPro" id="IPR034079">
    <property type="entry name" value="R3H_KhpB"/>
</dbReference>
<evidence type="ECO:0000256" key="7">
    <source>
        <dbReference type="SAM" id="MobiDB-lite"/>
    </source>
</evidence>
<feature type="region of interest" description="Disordered" evidence="7">
    <location>
        <begin position="59"/>
        <end position="90"/>
    </location>
</feature>
<dbReference type="CDD" id="cd02644">
    <property type="entry name" value="R3H_jag"/>
    <property type="match status" value="1"/>
</dbReference>
<comment type="caution">
    <text evidence="9">The sequence shown here is derived from an EMBL/GenBank/DDBJ whole genome shotgun (WGS) entry which is preliminary data.</text>
</comment>
<dbReference type="SUPFAM" id="SSF82708">
    <property type="entry name" value="R3H domain"/>
    <property type="match status" value="1"/>
</dbReference>
<comment type="function">
    <text evidence="6">A probable RNA chaperone. Forms a complex with KhpA which binds to cellular RNA and controls its expression. Plays a role in peptidoglycan (PG) homeostasis and cell length regulation.</text>
</comment>
<feature type="domain" description="R3H" evidence="8">
    <location>
        <begin position="177"/>
        <end position="243"/>
    </location>
</feature>
<dbReference type="SMART" id="SM00393">
    <property type="entry name" value="R3H"/>
    <property type="match status" value="1"/>
</dbReference>
<name>A0A9Q8IMQ2_9LACO</name>
<dbReference type="RefSeq" id="WP_140934452.1">
    <property type="nucleotide sequence ID" value="NZ_QUBF01000003.1"/>
</dbReference>
<comment type="caution">
    <text evidence="6">Lacks conserved residue(s) required for the propagation of feature annotation.</text>
</comment>
<dbReference type="InterPro" id="IPR036867">
    <property type="entry name" value="R3H_dom_sf"/>
</dbReference>
<sequence length="244" mass="27535">MSTFTAKTVDEAIKKGLSELNLNKDNSKINIVQNSRKGFLGIGKRDAIVEIDKIVTSQPKQVNNDEQTNNNSKSEAHFDEETKVKTKSRKDANEEAIEDLIAYLAPIVKELGIEAKLDYEVINRKFARINFQTDQEGILIGKHGLTINALQSLAQIYLNHLGFSRLLIQLDTADYRHRRVETLKKLAEKTAREAVATGLPVYLDPMPSFERKVIHTQLENSSHVETYSSGRDPYRSVVVEAKII</sequence>
<evidence type="ECO:0000256" key="4">
    <source>
        <dbReference type="ARBA" id="ARBA00023186"/>
    </source>
</evidence>
<accession>A0A9Q8IMQ2</accession>
<dbReference type="InterPro" id="IPR038247">
    <property type="entry name" value="Jag_N_dom_sf"/>
</dbReference>
<dbReference type="EMBL" id="QUBG01000003">
    <property type="protein sequence ID" value="TPR44189.1"/>
    <property type="molecule type" value="Genomic_DNA"/>
</dbReference>
<dbReference type="InterPro" id="IPR038008">
    <property type="entry name" value="Jag_KH"/>
</dbReference>
<dbReference type="Pfam" id="PF14804">
    <property type="entry name" value="Jag_N"/>
    <property type="match status" value="1"/>
</dbReference>
<dbReference type="GO" id="GO:0008360">
    <property type="term" value="P:regulation of cell shape"/>
    <property type="evidence" value="ECO:0007669"/>
    <property type="project" value="UniProtKB-KW"/>
</dbReference>
<dbReference type="Gene3D" id="3.30.300.20">
    <property type="match status" value="1"/>
</dbReference>
<evidence type="ECO:0000313" key="10">
    <source>
        <dbReference type="Proteomes" id="UP000784700"/>
    </source>
</evidence>
<evidence type="ECO:0000256" key="3">
    <source>
        <dbReference type="ARBA" id="ARBA00022960"/>
    </source>
</evidence>
<dbReference type="InterPro" id="IPR032782">
    <property type="entry name" value="KhpB_N"/>
</dbReference>
<organism evidence="9 10">
    <name type="scientific">Apilactobacillus micheneri</name>
    <dbReference type="NCBI Taxonomy" id="1899430"/>
    <lineage>
        <taxon>Bacteria</taxon>
        <taxon>Bacillati</taxon>
        <taxon>Bacillota</taxon>
        <taxon>Bacilli</taxon>
        <taxon>Lactobacillales</taxon>
        <taxon>Lactobacillaceae</taxon>
        <taxon>Apilactobacillus</taxon>
    </lineage>
</organism>
<reference evidence="9" key="1">
    <citation type="submission" date="2018-08" db="EMBL/GenBank/DDBJ databases">
        <title>Comparative genomics of wild bee and flower associated Lactobacillus reveals potential adaptation to the bee host.</title>
        <authorList>
            <person name="Vuong H.Q."/>
            <person name="Mcfrederick Q.S."/>
        </authorList>
    </citation>
    <scope>NUCLEOTIDE SEQUENCE</scope>
    <source>
        <strain evidence="9">HV_63</strain>
    </source>
</reference>
<dbReference type="Proteomes" id="UP000784700">
    <property type="component" value="Unassembled WGS sequence"/>
</dbReference>
<comment type="similarity">
    <text evidence="6">Belongs to the KhpB RNA-binding protein family.</text>
</comment>
<dbReference type="PROSITE" id="PS51061">
    <property type="entry name" value="R3H"/>
    <property type="match status" value="1"/>
</dbReference>
<dbReference type="GO" id="GO:0009252">
    <property type="term" value="P:peptidoglycan biosynthetic process"/>
    <property type="evidence" value="ECO:0007669"/>
    <property type="project" value="UniProtKB-UniRule"/>
</dbReference>
<dbReference type="SMART" id="SM01245">
    <property type="entry name" value="Jag_N"/>
    <property type="match status" value="1"/>
</dbReference>
<dbReference type="Gene3D" id="3.30.30.80">
    <property type="entry name" value="probable RNA-binding protein from clostridium symbiosum atcc 14940"/>
    <property type="match status" value="1"/>
</dbReference>
<dbReference type="PANTHER" id="PTHR35800">
    <property type="entry name" value="PROTEIN JAG"/>
    <property type="match status" value="1"/>
</dbReference>
<comment type="subcellular location">
    <subcellularLocation>
        <location evidence="6">Cytoplasm</location>
    </subcellularLocation>
</comment>
<feature type="compositionally biased region" description="Polar residues" evidence="7">
    <location>
        <begin position="59"/>
        <end position="73"/>
    </location>
</feature>
<dbReference type="GO" id="GO:0003723">
    <property type="term" value="F:RNA binding"/>
    <property type="evidence" value="ECO:0007669"/>
    <property type="project" value="UniProtKB-UniRule"/>
</dbReference>
<dbReference type="InterPro" id="IPR015946">
    <property type="entry name" value="KH_dom-like_a/b"/>
</dbReference>
<dbReference type="AlphaFoldDB" id="A0A9Q8IMQ2"/>
<dbReference type="GeneID" id="58108399"/>
<keyword evidence="5 6" id="KW-0961">Cell wall biogenesis/degradation</keyword>
<evidence type="ECO:0000256" key="5">
    <source>
        <dbReference type="ARBA" id="ARBA00023316"/>
    </source>
</evidence>
<dbReference type="Pfam" id="PF01424">
    <property type="entry name" value="R3H"/>
    <property type="match status" value="1"/>
</dbReference>